<dbReference type="InterPro" id="IPR020084">
    <property type="entry name" value="NUDIX_hydrolase_CS"/>
</dbReference>
<protein>
    <recommendedName>
        <fullName evidence="4">Nudix hydrolase domain-containing protein</fullName>
    </recommendedName>
</protein>
<reference evidence="5 6" key="1">
    <citation type="journal article" date="2014" name="Int. J. Syst. Evol. Microbiol.">
        <title>Complete genome sequence of Corynebacterium casei LMG S-19264T (=DSM 44701T), isolated from a smear-ripened cheese.</title>
        <authorList>
            <consortium name="US DOE Joint Genome Institute (JGI-PGF)"/>
            <person name="Walter F."/>
            <person name="Albersmeier A."/>
            <person name="Kalinowski J."/>
            <person name="Ruckert C."/>
        </authorList>
    </citation>
    <scope>NUCLEOTIDE SEQUENCE [LARGE SCALE GENOMIC DNA]</scope>
    <source>
        <strain evidence="5 6">CGMCC 1.7286</strain>
    </source>
</reference>
<dbReference type="PROSITE" id="PS51462">
    <property type="entry name" value="NUDIX"/>
    <property type="match status" value="1"/>
</dbReference>
<name>A0A918DY07_9GAMM</name>
<sequence>MQHPDTPMMPIAAASAVVIRDGEALMVKRGRAPNKDLWSFPGGKIEPGETVAQAALRELVEETGVRAEARELIRVLDIIARDDAQLQYHYLLVVMRCDWLGGDPVAADDAADARWIPLWQLREGHYPLTDTVLPILEQLDAC</sequence>
<comment type="similarity">
    <text evidence="3">Belongs to the Nudix hydrolase family.</text>
</comment>
<comment type="cofactor">
    <cofactor evidence="1">
        <name>Mg(2+)</name>
        <dbReference type="ChEBI" id="CHEBI:18420"/>
    </cofactor>
</comment>
<dbReference type="AlphaFoldDB" id="A0A918DY07"/>
<dbReference type="InterPro" id="IPR020476">
    <property type="entry name" value="Nudix_hydrolase"/>
</dbReference>
<organism evidence="5 6">
    <name type="scientific">Marinobacterium nitratireducens</name>
    <dbReference type="NCBI Taxonomy" id="518897"/>
    <lineage>
        <taxon>Bacteria</taxon>
        <taxon>Pseudomonadati</taxon>
        <taxon>Pseudomonadota</taxon>
        <taxon>Gammaproteobacteria</taxon>
        <taxon>Oceanospirillales</taxon>
        <taxon>Oceanospirillaceae</taxon>
        <taxon>Marinobacterium</taxon>
    </lineage>
</organism>
<evidence type="ECO:0000256" key="3">
    <source>
        <dbReference type="RuleBase" id="RU003476"/>
    </source>
</evidence>
<dbReference type="CDD" id="cd04673">
    <property type="entry name" value="NUDIX_ADPRase"/>
    <property type="match status" value="1"/>
</dbReference>
<dbReference type="GO" id="GO:0016787">
    <property type="term" value="F:hydrolase activity"/>
    <property type="evidence" value="ECO:0007669"/>
    <property type="project" value="UniProtKB-KW"/>
</dbReference>
<keyword evidence="2 3" id="KW-0378">Hydrolase</keyword>
<evidence type="ECO:0000313" key="5">
    <source>
        <dbReference type="EMBL" id="GGO87395.1"/>
    </source>
</evidence>
<dbReference type="PANTHER" id="PTHR43736:SF1">
    <property type="entry name" value="DIHYDRONEOPTERIN TRIPHOSPHATE DIPHOSPHATASE"/>
    <property type="match status" value="1"/>
</dbReference>
<evidence type="ECO:0000256" key="1">
    <source>
        <dbReference type="ARBA" id="ARBA00001946"/>
    </source>
</evidence>
<dbReference type="Gene3D" id="3.90.79.10">
    <property type="entry name" value="Nucleoside Triphosphate Pyrophosphohydrolase"/>
    <property type="match status" value="1"/>
</dbReference>
<dbReference type="EMBL" id="BMLT01000012">
    <property type="protein sequence ID" value="GGO87395.1"/>
    <property type="molecule type" value="Genomic_DNA"/>
</dbReference>
<evidence type="ECO:0000256" key="2">
    <source>
        <dbReference type="ARBA" id="ARBA00022801"/>
    </source>
</evidence>
<dbReference type="Proteomes" id="UP000599578">
    <property type="component" value="Unassembled WGS sequence"/>
</dbReference>
<dbReference type="PROSITE" id="PS00893">
    <property type="entry name" value="NUDIX_BOX"/>
    <property type="match status" value="1"/>
</dbReference>
<dbReference type="PANTHER" id="PTHR43736">
    <property type="entry name" value="ADP-RIBOSE PYROPHOSPHATASE"/>
    <property type="match status" value="1"/>
</dbReference>
<dbReference type="RefSeq" id="WP_229722030.1">
    <property type="nucleotide sequence ID" value="NZ_BMLT01000012.1"/>
</dbReference>
<dbReference type="Pfam" id="PF00293">
    <property type="entry name" value="NUDIX"/>
    <property type="match status" value="1"/>
</dbReference>
<proteinExistence type="inferred from homology"/>
<feature type="domain" description="Nudix hydrolase" evidence="4">
    <location>
        <begin position="9"/>
        <end position="141"/>
    </location>
</feature>
<dbReference type="InterPro" id="IPR015797">
    <property type="entry name" value="NUDIX_hydrolase-like_dom_sf"/>
</dbReference>
<dbReference type="SUPFAM" id="SSF55811">
    <property type="entry name" value="Nudix"/>
    <property type="match status" value="1"/>
</dbReference>
<comment type="caution">
    <text evidence="5">The sequence shown here is derived from an EMBL/GenBank/DDBJ whole genome shotgun (WGS) entry which is preliminary data.</text>
</comment>
<gene>
    <name evidence="5" type="ORF">GCM10011348_40510</name>
</gene>
<dbReference type="InterPro" id="IPR000086">
    <property type="entry name" value="NUDIX_hydrolase_dom"/>
</dbReference>
<evidence type="ECO:0000313" key="6">
    <source>
        <dbReference type="Proteomes" id="UP000599578"/>
    </source>
</evidence>
<keyword evidence="6" id="KW-1185">Reference proteome</keyword>
<dbReference type="PRINTS" id="PR00502">
    <property type="entry name" value="NUDIXFAMILY"/>
</dbReference>
<evidence type="ECO:0000259" key="4">
    <source>
        <dbReference type="PROSITE" id="PS51462"/>
    </source>
</evidence>
<accession>A0A918DY07</accession>